<feature type="chain" id="PRO_5045129586" evidence="5">
    <location>
        <begin position="20"/>
        <end position="196"/>
    </location>
</feature>
<name>A0ABS8GYS1_9SPHN</name>
<keyword evidence="5" id="KW-0732">Signal</keyword>
<keyword evidence="4" id="KW-0472">Membrane</keyword>
<keyword evidence="3" id="KW-1133">Transmembrane helix</keyword>
<evidence type="ECO:0000313" key="7">
    <source>
        <dbReference type="EMBL" id="MCC4231417.1"/>
    </source>
</evidence>
<dbReference type="SUPFAM" id="SSF74653">
    <property type="entry name" value="TolA/TonB C-terminal domain"/>
    <property type="match status" value="1"/>
</dbReference>
<keyword evidence="2" id="KW-0812">Transmembrane</keyword>
<evidence type="ECO:0000256" key="4">
    <source>
        <dbReference type="ARBA" id="ARBA00023136"/>
    </source>
</evidence>
<comment type="caution">
    <text evidence="7">The sequence shown here is derived from an EMBL/GenBank/DDBJ whole genome shotgun (WGS) entry which is preliminary data.</text>
</comment>
<evidence type="ECO:0000256" key="2">
    <source>
        <dbReference type="ARBA" id="ARBA00022692"/>
    </source>
</evidence>
<dbReference type="Proteomes" id="UP001198830">
    <property type="component" value="Unassembled WGS sequence"/>
</dbReference>
<dbReference type="RefSeq" id="WP_228225961.1">
    <property type="nucleotide sequence ID" value="NZ_JAJGNP010000001.1"/>
</dbReference>
<keyword evidence="8" id="KW-1185">Reference proteome</keyword>
<evidence type="ECO:0000259" key="6">
    <source>
        <dbReference type="PROSITE" id="PS52015"/>
    </source>
</evidence>
<evidence type="ECO:0000256" key="5">
    <source>
        <dbReference type="SAM" id="SignalP"/>
    </source>
</evidence>
<gene>
    <name evidence="7" type="ORF">LL253_01785</name>
</gene>
<evidence type="ECO:0000313" key="8">
    <source>
        <dbReference type="Proteomes" id="UP001198830"/>
    </source>
</evidence>
<dbReference type="NCBIfam" id="TIGR01352">
    <property type="entry name" value="tonB_Cterm"/>
    <property type="match status" value="1"/>
</dbReference>
<feature type="signal peptide" evidence="5">
    <location>
        <begin position="1"/>
        <end position="19"/>
    </location>
</feature>
<dbReference type="Pfam" id="PF03544">
    <property type="entry name" value="TonB_C"/>
    <property type="match status" value="1"/>
</dbReference>
<proteinExistence type="predicted"/>
<dbReference type="Gene3D" id="3.30.1150.10">
    <property type="match status" value="1"/>
</dbReference>
<organism evidence="7 8">
    <name type="scientific">Sphingobium soli</name>
    <dbReference type="NCBI Taxonomy" id="1591116"/>
    <lineage>
        <taxon>Bacteria</taxon>
        <taxon>Pseudomonadati</taxon>
        <taxon>Pseudomonadota</taxon>
        <taxon>Alphaproteobacteria</taxon>
        <taxon>Sphingomonadales</taxon>
        <taxon>Sphingomonadaceae</taxon>
        <taxon>Sphingobium</taxon>
    </lineage>
</organism>
<evidence type="ECO:0000256" key="3">
    <source>
        <dbReference type="ARBA" id="ARBA00022989"/>
    </source>
</evidence>
<dbReference type="InterPro" id="IPR037682">
    <property type="entry name" value="TonB_C"/>
</dbReference>
<feature type="domain" description="TonB C-terminal" evidence="6">
    <location>
        <begin position="26"/>
        <end position="124"/>
    </location>
</feature>
<dbReference type="PROSITE" id="PS52015">
    <property type="entry name" value="TONB_CTD"/>
    <property type="match status" value="1"/>
</dbReference>
<dbReference type="InterPro" id="IPR006260">
    <property type="entry name" value="TonB/TolA_C"/>
</dbReference>
<dbReference type="EMBL" id="JAJGNP010000001">
    <property type="protein sequence ID" value="MCC4231417.1"/>
    <property type="molecule type" value="Genomic_DNA"/>
</dbReference>
<sequence length="196" mass="21057">MIRFFCMFASLAIPVAASASEPAQPATPVGNPGTWVTSDDYPMEAMRQEIEGATSFRLDIDRDGIPTNCKTTSSSGAAILDETACAKAMERARFSPAKDASGSAVSGTFTARINWRLPDTSALFSSPSTSETTFTINPDGTPSDCRTMIDGNIAPDQSSCLPIMGKRFPIQKDASGNPIRQKMRITTKFERVEEGD</sequence>
<accession>A0ABS8GYS1</accession>
<reference evidence="7 8" key="1">
    <citation type="submission" date="2021-10" db="EMBL/GenBank/DDBJ databases">
        <title>The diversity and Nitrogen Metabolism of Culturable Nitrate-Utilizing Bacteria Within the Oxygen Minimum Zone of the Changjiang (Yangtze River)Estuary.</title>
        <authorList>
            <person name="Zhang D."/>
            <person name="Zheng J."/>
            <person name="Liu S."/>
            <person name="He W."/>
        </authorList>
    </citation>
    <scope>NUCLEOTIDE SEQUENCE [LARGE SCALE GENOMIC DNA]</scope>
    <source>
        <strain evidence="7 8">FXH275-2</strain>
    </source>
</reference>
<comment type="subcellular location">
    <subcellularLocation>
        <location evidence="1">Membrane</location>
        <topology evidence="1">Single-pass membrane protein</topology>
    </subcellularLocation>
</comment>
<protein>
    <submittedName>
        <fullName evidence="7">Energy transducer TonB</fullName>
    </submittedName>
</protein>
<evidence type="ECO:0000256" key="1">
    <source>
        <dbReference type="ARBA" id="ARBA00004167"/>
    </source>
</evidence>